<reference evidence="2" key="1">
    <citation type="submission" date="2016-11" db="UniProtKB">
        <authorList>
            <consortium name="WormBaseParasite"/>
        </authorList>
    </citation>
    <scope>IDENTIFICATION</scope>
</reference>
<sequence length="90" mass="10069">MFIILFLFPLTTYGCLVVHYVEPPQCNCPANRLNSKFNFFAGEGLLGDKSNYIKSFPFIRSSDPCTISFSCLADEDLVMFDKGAAIDVKD</sequence>
<protein>
    <submittedName>
        <fullName evidence="2">ZP domain-containing protein</fullName>
    </submittedName>
</protein>
<accession>A0A1I7U4I6</accession>
<proteinExistence type="predicted"/>
<dbReference type="Proteomes" id="UP000095282">
    <property type="component" value="Unplaced"/>
</dbReference>
<evidence type="ECO:0000313" key="2">
    <source>
        <dbReference type="WBParaSite" id="Csp11.Scaffold629.g14774.t1"/>
    </source>
</evidence>
<dbReference type="WBParaSite" id="Csp11.Scaffold629.g14774.t1">
    <property type="protein sequence ID" value="Csp11.Scaffold629.g14774.t1"/>
    <property type="gene ID" value="Csp11.Scaffold629.g14774"/>
</dbReference>
<name>A0A1I7U4I6_9PELO</name>
<dbReference type="AlphaFoldDB" id="A0A1I7U4I6"/>
<keyword evidence="1" id="KW-1185">Reference proteome</keyword>
<organism evidence="1 2">
    <name type="scientific">Caenorhabditis tropicalis</name>
    <dbReference type="NCBI Taxonomy" id="1561998"/>
    <lineage>
        <taxon>Eukaryota</taxon>
        <taxon>Metazoa</taxon>
        <taxon>Ecdysozoa</taxon>
        <taxon>Nematoda</taxon>
        <taxon>Chromadorea</taxon>
        <taxon>Rhabditida</taxon>
        <taxon>Rhabditina</taxon>
        <taxon>Rhabditomorpha</taxon>
        <taxon>Rhabditoidea</taxon>
        <taxon>Rhabditidae</taxon>
        <taxon>Peloderinae</taxon>
        <taxon>Caenorhabditis</taxon>
    </lineage>
</organism>
<evidence type="ECO:0000313" key="1">
    <source>
        <dbReference type="Proteomes" id="UP000095282"/>
    </source>
</evidence>